<proteinExistence type="predicted"/>
<organism evidence="2 3">
    <name type="scientific">Enterococcus aquimarinus</name>
    <dbReference type="NCBI Taxonomy" id="328396"/>
    <lineage>
        <taxon>Bacteria</taxon>
        <taxon>Bacillati</taxon>
        <taxon>Bacillota</taxon>
        <taxon>Bacilli</taxon>
        <taxon>Lactobacillales</taxon>
        <taxon>Enterococcaceae</taxon>
        <taxon>Enterococcus</taxon>
    </lineage>
</organism>
<keyword evidence="3" id="KW-1185">Reference proteome</keyword>
<accession>A0A1L8QS83</accession>
<dbReference type="Proteomes" id="UP000182149">
    <property type="component" value="Unassembled WGS sequence"/>
</dbReference>
<evidence type="ECO:0000313" key="3">
    <source>
        <dbReference type="Proteomes" id="UP000182149"/>
    </source>
</evidence>
<keyword evidence="1" id="KW-1133">Transmembrane helix</keyword>
<keyword evidence="1" id="KW-0472">Membrane</keyword>
<feature type="transmembrane region" description="Helical" evidence="1">
    <location>
        <begin position="33"/>
        <end position="57"/>
    </location>
</feature>
<evidence type="ECO:0000256" key="1">
    <source>
        <dbReference type="SAM" id="Phobius"/>
    </source>
</evidence>
<feature type="transmembrane region" description="Helical" evidence="1">
    <location>
        <begin position="63"/>
        <end position="85"/>
    </location>
</feature>
<protein>
    <submittedName>
        <fullName evidence="2">Uncharacterized protein</fullName>
    </submittedName>
</protein>
<name>A0A1L8QS83_9ENTE</name>
<dbReference type="AlphaFoldDB" id="A0A1L8QS83"/>
<gene>
    <name evidence="2" type="ORF">RU93_GL002161</name>
</gene>
<dbReference type="STRING" id="328396.RU93_GL002161"/>
<comment type="caution">
    <text evidence="2">The sequence shown here is derived from an EMBL/GenBank/DDBJ whole genome shotgun (WGS) entry which is preliminary data.</text>
</comment>
<reference evidence="2 3" key="1">
    <citation type="submission" date="2014-12" db="EMBL/GenBank/DDBJ databases">
        <title>Draft genome sequences of 29 type strains of Enterococci.</title>
        <authorList>
            <person name="Zhong Z."/>
            <person name="Sun Z."/>
            <person name="Liu W."/>
            <person name="Zhang W."/>
            <person name="Zhang H."/>
        </authorList>
    </citation>
    <scope>NUCLEOTIDE SEQUENCE [LARGE SCALE GENOMIC DNA]</scope>
    <source>
        <strain evidence="2 3">DSM 17690</strain>
    </source>
</reference>
<keyword evidence="1" id="KW-0812">Transmembrane</keyword>
<sequence>MMKQKVSRKKMDEILVSDKFFNRGSVMLKVRQGILTIVGWTIVVSTFCWLLIPGIFYEKTLKFFLLFFTIVILVITISFLLLTIWNNHRYKNVLKKKIVINKNRIEKNNEALEQYYDHRFGKKDFRKNVQFYIVSAEKNIANNDITEIFNKRGE</sequence>
<evidence type="ECO:0000313" key="2">
    <source>
        <dbReference type="EMBL" id="OJG10382.1"/>
    </source>
</evidence>
<dbReference type="EMBL" id="JXKD01000008">
    <property type="protein sequence ID" value="OJG10382.1"/>
    <property type="molecule type" value="Genomic_DNA"/>
</dbReference>